<keyword evidence="3" id="KW-0813">Transport</keyword>
<organism evidence="5 7">
    <name type="scientific">Geotoga petraea</name>
    <dbReference type="NCBI Taxonomy" id="28234"/>
    <lineage>
        <taxon>Bacteria</taxon>
        <taxon>Thermotogati</taxon>
        <taxon>Thermotogota</taxon>
        <taxon>Thermotogae</taxon>
        <taxon>Petrotogales</taxon>
        <taxon>Petrotogaceae</taxon>
        <taxon>Geotoga</taxon>
    </lineage>
</organism>
<dbReference type="SUPFAM" id="SSF53850">
    <property type="entry name" value="Periplasmic binding protein-like II"/>
    <property type="match status" value="1"/>
</dbReference>
<dbReference type="Proteomes" id="UP000297288">
    <property type="component" value="Unassembled WGS sequence"/>
</dbReference>
<sequence>MKKVLSFFLVLTFVLTVFSVTTITISGWPGNPTEEAAIKEAVEVFNSENSDVQIKWDPIPGDYKQALLTRLSAGTGPDIFYVDIYYFEELARKNVLLPLDLYIQKENFDVDDFYENLIDGFTFNERLYGLPKDFSTLVLYYNKEIFDKYDVPYPTEHDTYEDMLAKAELLKSSGFETPMVLAPDFNRAMPFIYAFGGKVVNDDMTQALTSEKSLEAIEFYTDLASKYKVAFEPSNVGSGWIGEAIAAGKVAMGMSGPWTKGFIDDQYPNMSNKIGMTLMPKDEERASMIYTVSWSINRQTQNREAAWKVLKFLTNEGQKIFTEKTSILASRKSIAENARTPENKVFYDSVEFGYPWSVPTPSGVFSKANDQLNSMLKDLMYEKITIEEFANRIENNYQEWVQSN</sequence>
<reference evidence="5 7" key="1">
    <citation type="submission" date="2016-10" db="EMBL/GenBank/DDBJ databases">
        <authorList>
            <person name="de Groot N.N."/>
        </authorList>
    </citation>
    <scope>NUCLEOTIDE SEQUENCE [LARGE SCALE GENOMIC DNA]</scope>
    <source>
        <strain evidence="5 7">WG14</strain>
    </source>
</reference>
<evidence type="ECO:0000256" key="4">
    <source>
        <dbReference type="ARBA" id="ARBA00022729"/>
    </source>
</evidence>
<keyword evidence="7" id="KW-1185">Reference proteome</keyword>
<dbReference type="STRING" id="28234.SAMN04488588_1002"/>
<evidence type="ECO:0000256" key="3">
    <source>
        <dbReference type="ARBA" id="ARBA00022448"/>
    </source>
</evidence>
<evidence type="ECO:0000313" key="5">
    <source>
        <dbReference type="EMBL" id="SDC38024.1"/>
    </source>
</evidence>
<accession>A0A1G6L487</accession>
<protein>
    <submittedName>
        <fullName evidence="5 6">ABC transporter substrate-binding protein</fullName>
    </submittedName>
</protein>
<evidence type="ECO:0000313" key="6">
    <source>
        <dbReference type="EMBL" id="TGG88832.1"/>
    </source>
</evidence>
<gene>
    <name evidence="6" type="ORF">E4650_01155</name>
    <name evidence="5" type="ORF">SAMN04488588_1002</name>
</gene>
<dbReference type="OrthoDB" id="9772007at2"/>
<evidence type="ECO:0000256" key="1">
    <source>
        <dbReference type="ARBA" id="ARBA00004196"/>
    </source>
</evidence>
<keyword evidence="4" id="KW-0732">Signal</keyword>
<evidence type="ECO:0000313" key="7">
    <source>
        <dbReference type="Proteomes" id="UP000199322"/>
    </source>
</evidence>
<dbReference type="PANTHER" id="PTHR43649:SF31">
    <property type="entry name" value="SN-GLYCEROL-3-PHOSPHATE-BINDING PERIPLASMIC PROTEIN UGPB"/>
    <property type="match status" value="1"/>
</dbReference>
<dbReference type="EMBL" id="SRME01000001">
    <property type="protein sequence ID" value="TGG88832.1"/>
    <property type="molecule type" value="Genomic_DNA"/>
</dbReference>
<dbReference type="PANTHER" id="PTHR43649">
    <property type="entry name" value="ARABINOSE-BINDING PROTEIN-RELATED"/>
    <property type="match status" value="1"/>
</dbReference>
<name>A0A1G6L487_9BACT</name>
<reference evidence="6 8" key="2">
    <citation type="submission" date="2019-04" db="EMBL/GenBank/DDBJ databases">
        <title>Draft genome sequence data and analysis of a Fermenting Bacterium, Geotoga petraea strain HO-Geo1, isolated from heavy-oil petroleum reservoir in Russia.</title>
        <authorList>
            <person name="Grouzdev D.S."/>
            <person name="Semenova E.M."/>
            <person name="Sokolova D.S."/>
            <person name="Tourova T.P."/>
            <person name="Poltaraus A.B."/>
            <person name="Nazina T.N."/>
        </authorList>
    </citation>
    <scope>NUCLEOTIDE SEQUENCE [LARGE SCALE GENOMIC DNA]</scope>
    <source>
        <strain evidence="6 8">HO-Geo1</strain>
    </source>
</reference>
<evidence type="ECO:0000256" key="2">
    <source>
        <dbReference type="ARBA" id="ARBA00008520"/>
    </source>
</evidence>
<dbReference type="Gene3D" id="3.40.190.10">
    <property type="entry name" value="Periplasmic binding protein-like II"/>
    <property type="match status" value="1"/>
</dbReference>
<evidence type="ECO:0000313" key="8">
    <source>
        <dbReference type="Proteomes" id="UP000297288"/>
    </source>
</evidence>
<dbReference type="InterPro" id="IPR006059">
    <property type="entry name" value="SBP"/>
</dbReference>
<dbReference type="EMBL" id="FMYV01000003">
    <property type="protein sequence ID" value="SDC38024.1"/>
    <property type="molecule type" value="Genomic_DNA"/>
</dbReference>
<proteinExistence type="inferred from homology"/>
<dbReference type="Proteomes" id="UP000199322">
    <property type="component" value="Unassembled WGS sequence"/>
</dbReference>
<dbReference type="AlphaFoldDB" id="A0A1G6L487"/>
<dbReference type="GO" id="GO:0030313">
    <property type="term" value="C:cell envelope"/>
    <property type="evidence" value="ECO:0007669"/>
    <property type="project" value="UniProtKB-SubCell"/>
</dbReference>
<comment type="similarity">
    <text evidence="2">Belongs to the bacterial solute-binding protein 1 family.</text>
</comment>
<dbReference type="InterPro" id="IPR050490">
    <property type="entry name" value="Bact_solute-bd_prot1"/>
</dbReference>
<comment type="subcellular location">
    <subcellularLocation>
        <location evidence="1">Cell envelope</location>
    </subcellularLocation>
</comment>
<dbReference type="CDD" id="cd14748">
    <property type="entry name" value="PBP2_UgpB"/>
    <property type="match status" value="1"/>
</dbReference>
<dbReference type="Pfam" id="PF01547">
    <property type="entry name" value="SBP_bac_1"/>
    <property type="match status" value="1"/>
</dbReference>
<dbReference type="RefSeq" id="WP_091403295.1">
    <property type="nucleotide sequence ID" value="NZ_FMYV01000003.1"/>
</dbReference>